<accession>A0ABS6AWM0</accession>
<dbReference type="EMBL" id="JAHKNI010000003">
    <property type="protein sequence ID" value="MBU3062424.1"/>
    <property type="molecule type" value="Genomic_DNA"/>
</dbReference>
<evidence type="ECO:0000313" key="1">
    <source>
        <dbReference type="EMBL" id="MBU3062424.1"/>
    </source>
</evidence>
<name>A0ABS6AWM0_9NOCA</name>
<dbReference type="Proteomes" id="UP000733379">
    <property type="component" value="Unassembled WGS sequence"/>
</dbReference>
<dbReference type="RefSeq" id="WP_215917271.1">
    <property type="nucleotide sequence ID" value="NZ_JAHKNI010000003.1"/>
</dbReference>
<protein>
    <submittedName>
        <fullName evidence="1">Uncharacterized protein</fullName>
    </submittedName>
</protein>
<keyword evidence="2" id="KW-1185">Reference proteome</keyword>
<gene>
    <name evidence="1" type="ORF">KO481_12940</name>
</gene>
<evidence type="ECO:0000313" key="2">
    <source>
        <dbReference type="Proteomes" id="UP000733379"/>
    </source>
</evidence>
<comment type="caution">
    <text evidence="1">The sequence shown here is derived from an EMBL/GenBank/DDBJ whole genome shotgun (WGS) entry which is preliminary data.</text>
</comment>
<reference evidence="1 2" key="1">
    <citation type="submission" date="2021-06" db="EMBL/GenBank/DDBJ databases">
        <title>Actinomycetes sequencing.</title>
        <authorList>
            <person name="Shan Q."/>
        </authorList>
    </citation>
    <scope>NUCLEOTIDE SEQUENCE [LARGE SCALE GENOMIC DNA]</scope>
    <source>
        <strain evidence="1 2">NEAU-G5</strain>
    </source>
</reference>
<proteinExistence type="predicted"/>
<sequence>MPDKHEHYYRHVHATKTERVVAVDKWMSFDGREQRVGQSAMLRRVL</sequence>
<organism evidence="1 2">
    <name type="scientific">Nocardia albiluteola</name>
    <dbReference type="NCBI Taxonomy" id="2842303"/>
    <lineage>
        <taxon>Bacteria</taxon>
        <taxon>Bacillati</taxon>
        <taxon>Actinomycetota</taxon>
        <taxon>Actinomycetes</taxon>
        <taxon>Mycobacteriales</taxon>
        <taxon>Nocardiaceae</taxon>
        <taxon>Nocardia</taxon>
    </lineage>
</organism>